<reference evidence="2 3" key="1">
    <citation type="submission" date="2020-02" db="EMBL/GenBank/DDBJ databases">
        <authorList>
            <person name="Zheng R.K."/>
            <person name="Sun C.M."/>
        </authorList>
    </citation>
    <scope>NUCLEOTIDE SEQUENCE [LARGE SCALE GENOMIC DNA]</scope>
    <source>
        <strain evidence="3">rifampicinis</strain>
    </source>
</reference>
<accession>A0A7S8E8B8</accession>
<evidence type="ECO:0000256" key="1">
    <source>
        <dbReference type="SAM" id="Phobius"/>
    </source>
</evidence>
<proteinExistence type="predicted"/>
<keyword evidence="1" id="KW-1133">Transmembrane helix</keyword>
<gene>
    <name evidence="2" type="ORF">G4Y79_21440</name>
</gene>
<dbReference type="SUPFAM" id="SSF52540">
    <property type="entry name" value="P-loop containing nucleoside triphosphate hydrolases"/>
    <property type="match status" value="1"/>
</dbReference>
<dbReference type="RefSeq" id="WP_195170291.1">
    <property type="nucleotide sequence ID" value="NZ_CP062983.1"/>
</dbReference>
<organism evidence="2 3">
    <name type="scientific">Phototrophicus methaneseepsis</name>
    <dbReference type="NCBI Taxonomy" id="2710758"/>
    <lineage>
        <taxon>Bacteria</taxon>
        <taxon>Bacillati</taxon>
        <taxon>Chloroflexota</taxon>
        <taxon>Candidatus Thermofontia</taxon>
        <taxon>Phototrophicales</taxon>
        <taxon>Phototrophicaceae</taxon>
        <taxon>Phototrophicus</taxon>
    </lineage>
</organism>
<sequence length="432" mass="48617">MSLYQKVNRVMIDGIEPGETSPTENLSHIHIMGREAIYMQVQQHMMDTTSRQALAYIGYPGTGKTALLRQLPMYVDLAIISVFLPIAELTLENEDALLTRFVIRTNQVMSQYDYSMSRIPSLSDDEDSPPMRDWLKETYLPEVLHIIRGQRRLVWLLDDFDLLLDAIDKNTLPDDFVTFLQELLVAYPPFGIVLTADTDAESRLLNLGTFLSTSSIHRLQSLPQEAGLAMLQDTAPYFSEGDLKKLYQATGGHALWLARAANALDPTATISEIIDYIYKHSTSDIAAIWARLSPNEQTILQAIAERYYQDPLSPVTLADVTQWVINSDASMDSTDIHSALRGLEYRELILTGENIQIRSELVRRWLLSNQPHDATVNKRQTNEAQPSSIQLNWRWIAVIILLIVIILAVAAYLGQPPTLDGSEALPTVTFSS</sequence>
<protein>
    <submittedName>
        <fullName evidence="2">Uncharacterized protein</fullName>
    </submittedName>
</protein>
<dbReference type="EMBL" id="CP062983">
    <property type="protein sequence ID" value="QPC82222.1"/>
    <property type="molecule type" value="Genomic_DNA"/>
</dbReference>
<keyword evidence="3" id="KW-1185">Reference proteome</keyword>
<dbReference type="Gene3D" id="3.40.50.300">
    <property type="entry name" value="P-loop containing nucleotide triphosphate hydrolases"/>
    <property type="match status" value="1"/>
</dbReference>
<evidence type="ECO:0000313" key="3">
    <source>
        <dbReference type="Proteomes" id="UP000594468"/>
    </source>
</evidence>
<dbReference type="InterPro" id="IPR027417">
    <property type="entry name" value="P-loop_NTPase"/>
</dbReference>
<feature type="transmembrane region" description="Helical" evidence="1">
    <location>
        <begin position="393"/>
        <end position="413"/>
    </location>
</feature>
<evidence type="ECO:0000313" key="2">
    <source>
        <dbReference type="EMBL" id="QPC82222.1"/>
    </source>
</evidence>
<name>A0A7S8E8B8_9CHLR</name>
<dbReference type="KEGG" id="pmet:G4Y79_21440"/>
<keyword evidence="1" id="KW-0472">Membrane</keyword>
<keyword evidence="1" id="KW-0812">Transmembrane</keyword>
<dbReference type="AlphaFoldDB" id="A0A7S8E8B8"/>
<dbReference type="Proteomes" id="UP000594468">
    <property type="component" value="Chromosome"/>
</dbReference>